<evidence type="ECO:0000313" key="2">
    <source>
        <dbReference type="EMBL" id="MBY10280.1"/>
    </source>
</evidence>
<proteinExistence type="inferred from homology"/>
<comment type="similarity">
    <text evidence="1">Belongs to the rogdi family.</text>
</comment>
<dbReference type="AlphaFoldDB" id="A0A2R5LL79"/>
<dbReference type="PANTHER" id="PTHR13618">
    <property type="entry name" value="LEUCINE ZIPPER CONTAINING TRANSCRIPTION FACTOR LZF1"/>
    <property type="match status" value="1"/>
</dbReference>
<organism evidence="2">
    <name type="scientific">Ornithodoros turicata</name>
    <dbReference type="NCBI Taxonomy" id="34597"/>
    <lineage>
        <taxon>Eukaryota</taxon>
        <taxon>Metazoa</taxon>
        <taxon>Ecdysozoa</taxon>
        <taxon>Arthropoda</taxon>
        <taxon>Chelicerata</taxon>
        <taxon>Arachnida</taxon>
        <taxon>Acari</taxon>
        <taxon>Parasitiformes</taxon>
        <taxon>Ixodida</taxon>
        <taxon>Ixodoidea</taxon>
        <taxon>Argasidae</taxon>
        <taxon>Ornithodorinae</taxon>
        <taxon>Ornithodoros</taxon>
    </lineage>
</organism>
<dbReference type="EMBL" id="GGLE01006154">
    <property type="protein sequence ID" value="MBY10280.1"/>
    <property type="molecule type" value="Transcribed_RNA"/>
</dbReference>
<reference evidence="2" key="1">
    <citation type="submission" date="2018-03" db="EMBL/GenBank/DDBJ databases">
        <title>The relapsing fever spirochete Borrelia turicatae persists in the highly oxidative environment of its soft-bodied tick vector.</title>
        <authorList>
            <person name="Bourret T.J."/>
            <person name="Boyle W.K."/>
            <person name="Valenzuela J.G."/>
            <person name="Oliveira F."/>
            <person name="Lopez J.E."/>
        </authorList>
    </citation>
    <scope>NUCLEOTIDE SEQUENCE</scope>
    <source>
        <strain evidence="2">Kansas strain/isolate</strain>
        <tissue evidence="2">Salivary glands</tissue>
    </source>
</reference>
<dbReference type="CTD" id="79641"/>
<evidence type="ECO:0000256" key="1">
    <source>
        <dbReference type="ARBA" id="ARBA00005535"/>
    </source>
</evidence>
<dbReference type="GeneID" id="135371050"/>
<dbReference type="PANTHER" id="PTHR13618:SF1">
    <property type="entry name" value="PROTEIN ROGDI HOMOLOG"/>
    <property type="match status" value="1"/>
</dbReference>
<name>A0A2R5LL79_9ACAR</name>
<dbReference type="Pfam" id="PF10259">
    <property type="entry name" value="Rogdi_lz"/>
    <property type="match status" value="1"/>
</dbReference>
<accession>A0A2R5LL79</accession>
<dbReference type="GO" id="GO:0043291">
    <property type="term" value="C:RAVE complex"/>
    <property type="evidence" value="ECO:0007669"/>
    <property type="project" value="TreeGrafter"/>
</dbReference>
<protein>
    <submittedName>
        <fullName evidence="2">Putative leucine zipper</fullName>
    </submittedName>
</protein>
<dbReference type="InterPro" id="IPR028241">
    <property type="entry name" value="RAVE2/Rogdi"/>
</dbReference>
<sequence length="264" mass="29983">MSDADLEEITALQKEFEWLLHEEVNVTLEQLQSIILECSKRFPLSFPGVENTVKSEKFVMTGSSSSTPDQIKVVVTLAADNVSHADINLRIPKHSMPNHRTIVQNDCQWKLQQVQDAGNHLIQALNLLTPCSTTGHFEFQSAEEVTQMMNTVMGCLQRGRACLIIPKKRTIDEIMKSRNMKSLQPPLPNDVAVSFYVQSHKLIFAVYHIQKDSHGQVKFDVFQAETSIPWLSEVLVLFTVALQLCQQLKDKIGVFSQYKDFHMP</sequence>
<dbReference type="RefSeq" id="XP_064461094.1">
    <property type="nucleotide sequence ID" value="XM_064605024.1"/>
</dbReference>